<sequence>MKPVDQTKLHIPNKQRGNCMCAALASLLEFDINDVPKFNELGEYEWYPKLLDWLWSLGFYLICWDCEVYLPVYFIAIGTSIRGFTHSVVYYGEKMVHDPHPSRAGLEKVTSVWVLLPLDPAKYKRTFNKHPLGYVEN</sequence>
<protein>
    <submittedName>
        <fullName evidence="1">Uncharacterized protein</fullName>
    </submittedName>
</protein>
<dbReference type="EMBL" id="MT142569">
    <property type="protein sequence ID" value="QJA85361.1"/>
    <property type="molecule type" value="Genomic_DNA"/>
</dbReference>
<dbReference type="AlphaFoldDB" id="A0A6M3KUW1"/>
<evidence type="ECO:0000313" key="1">
    <source>
        <dbReference type="EMBL" id="QJA85361.1"/>
    </source>
</evidence>
<accession>A0A6M3KUW1</accession>
<reference evidence="1" key="1">
    <citation type="submission" date="2020-03" db="EMBL/GenBank/DDBJ databases">
        <title>The deep terrestrial virosphere.</title>
        <authorList>
            <person name="Holmfeldt K."/>
            <person name="Nilsson E."/>
            <person name="Simone D."/>
            <person name="Lopez-Fernandez M."/>
            <person name="Wu X."/>
            <person name="de Brujin I."/>
            <person name="Lundin D."/>
            <person name="Andersson A."/>
            <person name="Bertilsson S."/>
            <person name="Dopson M."/>
        </authorList>
    </citation>
    <scope>NUCLEOTIDE SEQUENCE</scope>
    <source>
        <strain evidence="1">MM415B02230</strain>
    </source>
</reference>
<proteinExistence type="predicted"/>
<gene>
    <name evidence="1" type="ORF">MM415B02230_0015</name>
</gene>
<organism evidence="1">
    <name type="scientific">viral metagenome</name>
    <dbReference type="NCBI Taxonomy" id="1070528"/>
    <lineage>
        <taxon>unclassified sequences</taxon>
        <taxon>metagenomes</taxon>
        <taxon>organismal metagenomes</taxon>
    </lineage>
</organism>
<name>A0A6M3KUW1_9ZZZZ</name>